<feature type="domain" description="DUF3381" evidence="2">
    <location>
        <begin position="1"/>
        <end position="78"/>
    </location>
</feature>
<dbReference type="GO" id="GO:0032259">
    <property type="term" value="P:methylation"/>
    <property type="evidence" value="ECO:0007669"/>
    <property type="project" value="UniProtKB-KW"/>
</dbReference>
<evidence type="ECO:0000259" key="2">
    <source>
        <dbReference type="Pfam" id="PF11861"/>
    </source>
</evidence>
<feature type="compositionally biased region" description="Basic and acidic residues" evidence="1">
    <location>
        <begin position="73"/>
        <end position="87"/>
    </location>
</feature>
<name>A0A392R009_9FABA</name>
<accession>A0A392R009</accession>
<dbReference type="Pfam" id="PF11861">
    <property type="entry name" value="DUF3381"/>
    <property type="match status" value="1"/>
</dbReference>
<protein>
    <submittedName>
        <fullName evidence="3">AdoMet-dependent rRNA methyltransferase spb1</fullName>
    </submittedName>
</protein>
<feature type="non-terminal residue" evidence="3">
    <location>
        <position position="1"/>
    </location>
</feature>
<keyword evidence="4" id="KW-1185">Reference proteome</keyword>
<organism evidence="3 4">
    <name type="scientific">Trifolium medium</name>
    <dbReference type="NCBI Taxonomy" id="97028"/>
    <lineage>
        <taxon>Eukaryota</taxon>
        <taxon>Viridiplantae</taxon>
        <taxon>Streptophyta</taxon>
        <taxon>Embryophyta</taxon>
        <taxon>Tracheophyta</taxon>
        <taxon>Spermatophyta</taxon>
        <taxon>Magnoliopsida</taxon>
        <taxon>eudicotyledons</taxon>
        <taxon>Gunneridae</taxon>
        <taxon>Pentapetalae</taxon>
        <taxon>rosids</taxon>
        <taxon>fabids</taxon>
        <taxon>Fabales</taxon>
        <taxon>Fabaceae</taxon>
        <taxon>Papilionoideae</taxon>
        <taxon>50 kb inversion clade</taxon>
        <taxon>NPAAA clade</taxon>
        <taxon>Hologalegina</taxon>
        <taxon>IRL clade</taxon>
        <taxon>Trifolieae</taxon>
        <taxon>Trifolium</taxon>
    </lineage>
</organism>
<dbReference type="GO" id="GO:0008168">
    <property type="term" value="F:methyltransferase activity"/>
    <property type="evidence" value="ECO:0007669"/>
    <property type="project" value="UniProtKB-KW"/>
</dbReference>
<dbReference type="EMBL" id="LXQA010170715">
    <property type="protein sequence ID" value="MCI29170.1"/>
    <property type="molecule type" value="Genomic_DNA"/>
</dbReference>
<reference evidence="3 4" key="1">
    <citation type="journal article" date="2018" name="Front. Plant Sci.">
        <title>Red Clover (Trifolium pratense) and Zigzag Clover (T. medium) - A Picture of Genomic Similarities and Differences.</title>
        <authorList>
            <person name="Dluhosova J."/>
            <person name="Istvanek J."/>
            <person name="Nedelnik J."/>
            <person name="Repkova J."/>
        </authorList>
    </citation>
    <scope>NUCLEOTIDE SEQUENCE [LARGE SCALE GENOMIC DNA]</scope>
    <source>
        <strain evidence="4">cv. 10/8</strain>
        <tissue evidence="3">Leaf</tissue>
    </source>
</reference>
<comment type="caution">
    <text evidence="3">The sequence shown here is derived from an EMBL/GenBank/DDBJ whole genome shotgun (WGS) entry which is preliminary data.</text>
</comment>
<evidence type="ECO:0000256" key="1">
    <source>
        <dbReference type="SAM" id="MobiDB-lite"/>
    </source>
</evidence>
<sequence length="87" mass="9839">EILGSVTSISFTDPADLPIKDNDLTTEEVKALCEDLRVLGKQDFKHLLKWRIHIRKALSPAKKTEPSTTAEVENEHVVDEDDKLLNE</sequence>
<dbReference type="InterPro" id="IPR024576">
    <property type="entry name" value="rRNA_MeTfrase_Spb1_DUF3381"/>
</dbReference>
<dbReference type="AlphaFoldDB" id="A0A392R009"/>
<keyword evidence="3" id="KW-0808">Transferase</keyword>
<evidence type="ECO:0000313" key="4">
    <source>
        <dbReference type="Proteomes" id="UP000265520"/>
    </source>
</evidence>
<feature type="non-terminal residue" evidence="3">
    <location>
        <position position="87"/>
    </location>
</feature>
<evidence type="ECO:0000313" key="3">
    <source>
        <dbReference type="EMBL" id="MCI29170.1"/>
    </source>
</evidence>
<keyword evidence="3" id="KW-0489">Methyltransferase</keyword>
<proteinExistence type="predicted"/>
<dbReference type="Proteomes" id="UP000265520">
    <property type="component" value="Unassembled WGS sequence"/>
</dbReference>
<feature type="region of interest" description="Disordered" evidence="1">
    <location>
        <begin position="61"/>
        <end position="87"/>
    </location>
</feature>